<gene>
    <name evidence="2" type="ORF">E4U09_002944</name>
</gene>
<organism evidence="2 3">
    <name type="scientific">Claviceps aff. purpurea</name>
    <dbReference type="NCBI Taxonomy" id="1967640"/>
    <lineage>
        <taxon>Eukaryota</taxon>
        <taxon>Fungi</taxon>
        <taxon>Dikarya</taxon>
        <taxon>Ascomycota</taxon>
        <taxon>Pezizomycotina</taxon>
        <taxon>Sordariomycetes</taxon>
        <taxon>Hypocreomycetidae</taxon>
        <taxon>Hypocreales</taxon>
        <taxon>Clavicipitaceae</taxon>
        <taxon>Claviceps</taxon>
    </lineage>
</organism>
<sequence>MADASCSAPSPFKRLVDHQSRDVSHHQDRLVDQSASQRHGPFRSGPQQGPGPDNFNAFIQGASMPGMPHDPANRLAVHASALQQPGAPMGYHHQHPALSQQARASPASGAPSWAAEFTRFSSPQHTQSSPNIASHSPAMRLNQQRPMQMDLQSAFGQAFGSPMYGGPAAGPGFMDAPQVAPEADFDKEMSQWMSAHGRADMSEVDAAMDQMARELELNEATLPADAEIAAAAATTTPTTASEIETPACVRYSDLGTPEIANLSLQDAAIEQIPVNAPVEEAVLDENNSMAADKAKSAVSEAAERLLETVQHESGEKWKNSVFLSLMRDFRDGRKDIVGNEIRDTEGVGGGEHSEKQQQDAA</sequence>
<dbReference type="AlphaFoldDB" id="A0A9P7QMU2"/>
<feature type="compositionally biased region" description="Low complexity" evidence="1">
    <location>
        <begin position="99"/>
        <end position="113"/>
    </location>
</feature>
<feature type="region of interest" description="Disordered" evidence="1">
    <location>
        <begin position="339"/>
        <end position="361"/>
    </location>
</feature>
<evidence type="ECO:0008006" key="4">
    <source>
        <dbReference type="Google" id="ProtNLM"/>
    </source>
</evidence>
<evidence type="ECO:0000313" key="3">
    <source>
        <dbReference type="Proteomes" id="UP000707071"/>
    </source>
</evidence>
<comment type="caution">
    <text evidence="2">The sequence shown here is derived from an EMBL/GenBank/DDBJ whole genome shotgun (WGS) entry which is preliminary data.</text>
</comment>
<feature type="region of interest" description="Disordered" evidence="1">
    <location>
        <begin position="1"/>
        <end position="72"/>
    </location>
</feature>
<keyword evidence="3" id="KW-1185">Reference proteome</keyword>
<evidence type="ECO:0000256" key="1">
    <source>
        <dbReference type="SAM" id="MobiDB-lite"/>
    </source>
</evidence>
<proteinExistence type="predicted"/>
<reference evidence="2 3" key="1">
    <citation type="journal article" date="2020" name="bioRxiv">
        <title>Whole genome comparisons of ergot fungi reveals the divergence and evolution of species within the genus Claviceps are the result of varying mechanisms driving genome evolution and host range expansion.</title>
        <authorList>
            <person name="Wyka S.A."/>
            <person name="Mondo S.J."/>
            <person name="Liu M."/>
            <person name="Dettman J."/>
            <person name="Nalam V."/>
            <person name="Broders K.D."/>
        </authorList>
    </citation>
    <scope>NUCLEOTIDE SEQUENCE [LARGE SCALE GENOMIC DNA]</scope>
    <source>
        <strain evidence="2 3">Clav52</strain>
    </source>
</reference>
<feature type="region of interest" description="Disordered" evidence="1">
    <location>
        <begin position="85"/>
        <end position="113"/>
    </location>
</feature>
<dbReference type="EMBL" id="SRRH01000024">
    <property type="protein sequence ID" value="KAG6302465.1"/>
    <property type="molecule type" value="Genomic_DNA"/>
</dbReference>
<feature type="compositionally biased region" description="Basic and acidic residues" evidence="1">
    <location>
        <begin position="14"/>
        <end position="31"/>
    </location>
</feature>
<dbReference type="Proteomes" id="UP000707071">
    <property type="component" value="Unassembled WGS sequence"/>
</dbReference>
<accession>A0A9P7QMU2</accession>
<evidence type="ECO:0000313" key="2">
    <source>
        <dbReference type="EMBL" id="KAG6302465.1"/>
    </source>
</evidence>
<protein>
    <recommendedName>
        <fullName evidence="4">Peroxin 20</fullName>
    </recommendedName>
</protein>
<name>A0A9P7QMU2_9HYPO</name>